<evidence type="ECO:0000256" key="1">
    <source>
        <dbReference type="ARBA" id="ARBA00008106"/>
    </source>
</evidence>
<dbReference type="SFLD" id="SFLDG01129">
    <property type="entry name" value="C1.5:_HAD__Beta-PGM__Phosphata"/>
    <property type="match status" value="1"/>
</dbReference>
<dbReference type="InterPro" id="IPR051540">
    <property type="entry name" value="S-2-haloacid_dehalogenase"/>
</dbReference>
<dbReference type="GO" id="GO:0016791">
    <property type="term" value="F:phosphatase activity"/>
    <property type="evidence" value="ECO:0007669"/>
    <property type="project" value="UniProtKB-ARBA"/>
</dbReference>
<dbReference type="GO" id="GO:0019120">
    <property type="term" value="F:hydrolase activity, acting on acid halide bonds, in C-halide compounds"/>
    <property type="evidence" value="ECO:0007669"/>
    <property type="project" value="InterPro"/>
</dbReference>
<reference evidence="3 4" key="1">
    <citation type="submission" date="2017-04" db="EMBL/GenBank/DDBJ databases">
        <title>Genome Sequence of the Model Brown-Rot Fungus Postia placenta SB12.</title>
        <authorList>
            <consortium name="DOE Joint Genome Institute"/>
            <person name="Gaskell J."/>
            <person name="Kersten P."/>
            <person name="Larrondo L.F."/>
            <person name="Canessa P."/>
            <person name="Martinez D."/>
            <person name="Hibbett D."/>
            <person name="Schmoll M."/>
            <person name="Kubicek C.P."/>
            <person name="Martinez A.T."/>
            <person name="Yadav J."/>
            <person name="Master E."/>
            <person name="Magnuson J.K."/>
            <person name="James T."/>
            <person name="Yaver D."/>
            <person name="Berka R."/>
            <person name="Labutti K."/>
            <person name="Lipzen A."/>
            <person name="Aerts A."/>
            <person name="Barry K."/>
            <person name="Henrissat B."/>
            <person name="Blanchette R."/>
            <person name="Grigoriev I."/>
            <person name="Cullen D."/>
        </authorList>
    </citation>
    <scope>NUCLEOTIDE SEQUENCE [LARGE SCALE GENOMIC DNA]</scope>
    <source>
        <strain evidence="3 4">MAD-698-R-SB12</strain>
    </source>
</reference>
<dbReference type="NCBIfam" id="TIGR01428">
    <property type="entry name" value="HAD_type_II"/>
    <property type="match status" value="1"/>
</dbReference>
<dbReference type="OrthoDB" id="2363873at2759"/>
<gene>
    <name evidence="3" type="ORF">POSPLADRAFT_1066960</name>
</gene>
<dbReference type="Gene3D" id="1.10.150.240">
    <property type="entry name" value="Putative phosphatase, domain 2"/>
    <property type="match status" value="1"/>
</dbReference>
<evidence type="ECO:0000256" key="2">
    <source>
        <dbReference type="ARBA" id="ARBA00022801"/>
    </source>
</evidence>
<dbReference type="InterPro" id="IPR006439">
    <property type="entry name" value="HAD-SF_hydro_IA"/>
</dbReference>
<dbReference type="SUPFAM" id="SSF56784">
    <property type="entry name" value="HAD-like"/>
    <property type="match status" value="1"/>
</dbReference>
<dbReference type="SFLD" id="SFLDS00003">
    <property type="entry name" value="Haloacid_Dehalogenase"/>
    <property type="match status" value="1"/>
</dbReference>
<dbReference type="InterPro" id="IPR006328">
    <property type="entry name" value="2-HAD"/>
</dbReference>
<dbReference type="EMBL" id="KZ110601">
    <property type="protein sequence ID" value="OSX59870.1"/>
    <property type="molecule type" value="Genomic_DNA"/>
</dbReference>
<keyword evidence="2" id="KW-0378">Hydrolase</keyword>
<dbReference type="GeneID" id="36327076"/>
<dbReference type="Gene3D" id="3.40.50.1000">
    <property type="entry name" value="HAD superfamily/HAD-like"/>
    <property type="match status" value="1"/>
</dbReference>
<dbReference type="InterPro" id="IPR023198">
    <property type="entry name" value="PGP-like_dom2"/>
</dbReference>
<evidence type="ECO:0008006" key="5">
    <source>
        <dbReference type="Google" id="ProtNLM"/>
    </source>
</evidence>
<accession>A0A1X6MUD7</accession>
<protein>
    <recommendedName>
        <fullName evidence="5">Haloacid dehalogenase</fullName>
    </recommendedName>
</protein>
<dbReference type="AlphaFoldDB" id="A0A1X6MUD7"/>
<keyword evidence="4" id="KW-1185">Reference proteome</keyword>
<dbReference type="Pfam" id="PF00702">
    <property type="entry name" value="Hydrolase"/>
    <property type="match status" value="1"/>
</dbReference>
<name>A0A1X6MUD7_9APHY</name>
<dbReference type="PANTHER" id="PTHR43316:SF3">
    <property type="entry name" value="HALOACID DEHALOGENASE, TYPE II (AFU_ORTHOLOGUE AFUA_2G07750)-RELATED"/>
    <property type="match status" value="1"/>
</dbReference>
<dbReference type="Proteomes" id="UP000194127">
    <property type="component" value="Unassembled WGS sequence"/>
</dbReference>
<comment type="similarity">
    <text evidence="1">Belongs to the HAD-like hydrolase superfamily. S-2-haloalkanoic acid dehalogenase family.</text>
</comment>
<dbReference type="RefSeq" id="XP_024336664.1">
    <property type="nucleotide sequence ID" value="XM_024482126.1"/>
</dbReference>
<evidence type="ECO:0000313" key="4">
    <source>
        <dbReference type="Proteomes" id="UP000194127"/>
    </source>
</evidence>
<sequence length="249" mass="27138">MILDDSPLYGVQVLVFDLMGTCTDWHTSIVAAMLRQAPPPPLTDADLPVLAMAWRTGFFRAIFASYTAGEQAPSIDEVHARVLDAILAERGVGTEVWNASVREQLVHAWHDQQAWPDSVEGIRRLKERCMVVVLANGTTRLQLDIVRAARLPFDTLFSSQILHLTKPDPAAYATALALVGVRPEQAAMVAAHAYDLRAAAKAGMRTVYIRRATEDPDEDMDAVRSEVDVFIDGAGGRGGLLALSELMGC</sequence>
<dbReference type="InterPro" id="IPR023214">
    <property type="entry name" value="HAD_sf"/>
</dbReference>
<dbReference type="PRINTS" id="PR00413">
    <property type="entry name" value="HADHALOGNASE"/>
</dbReference>
<dbReference type="PANTHER" id="PTHR43316">
    <property type="entry name" value="HYDROLASE, HALOACID DELAHOGENASE-RELATED"/>
    <property type="match status" value="1"/>
</dbReference>
<organism evidence="3 4">
    <name type="scientific">Postia placenta MAD-698-R-SB12</name>
    <dbReference type="NCBI Taxonomy" id="670580"/>
    <lineage>
        <taxon>Eukaryota</taxon>
        <taxon>Fungi</taxon>
        <taxon>Dikarya</taxon>
        <taxon>Basidiomycota</taxon>
        <taxon>Agaricomycotina</taxon>
        <taxon>Agaricomycetes</taxon>
        <taxon>Polyporales</taxon>
        <taxon>Adustoporiaceae</taxon>
        <taxon>Rhodonia</taxon>
    </lineage>
</organism>
<evidence type="ECO:0000313" key="3">
    <source>
        <dbReference type="EMBL" id="OSX59870.1"/>
    </source>
</evidence>
<dbReference type="STRING" id="670580.A0A1X6MUD7"/>
<dbReference type="InterPro" id="IPR036412">
    <property type="entry name" value="HAD-like_sf"/>
</dbReference>
<proteinExistence type="inferred from homology"/>
<dbReference type="NCBIfam" id="TIGR01493">
    <property type="entry name" value="HAD-SF-IA-v2"/>
    <property type="match status" value="1"/>
</dbReference>